<reference evidence="1 2" key="1">
    <citation type="submission" date="2016-03" db="EMBL/GenBank/DDBJ databases">
        <authorList>
            <person name="Zhang H."/>
            <person name="Liu R."/>
            <person name="Wang M."/>
            <person name="Wang H."/>
            <person name="Wang L."/>
            <person name="Song L."/>
        </authorList>
    </citation>
    <scope>NUCLEOTIDE SEQUENCE [LARGE SCALE GENOMIC DNA]</scope>
    <source>
        <strain evidence="1 2">DSM 16098</strain>
    </source>
</reference>
<gene>
    <name evidence="1" type="ORF">A2I98_08755</name>
</gene>
<dbReference type="EMBL" id="LVCM01000007">
    <property type="protein sequence ID" value="KYL34907.1"/>
    <property type="molecule type" value="Genomic_DNA"/>
</dbReference>
<organism evidence="1 2">
    <name type="scientific">Pseudoalteromonas agarivorans</name>
    <dbReference type="NCBI Taxonomy" id="176102"/>
    <lineage>
        <taxon>Bacteria</taxon>
        <taxon>Pseudomonadati</taxon>
        <taxon>Pseudomonadota</taxon>
        <taxon>Gammaproteobacteria</taxon>
        <taxon>Alteromonadales</taxon>
        <taxon>Pseudoalteromonadaceae</taxon>
        <taxon>Pseudoalteromonas</taxon>
    </lineage>
</organism>
<name>A0ABR5VUY0_9GAMM</name>
<evidence type="ECO:0000313" key="1">
    <source>
        <dbReference type="EMBL" id="KYL34907.1"/>
    </source>
</evidence>
<protein>
    <submittedName>
        <fullName evidence="1">Uncharacterized protein</fullName>
    </submittedName>
</protein>
<sequence>MRYGAPLGGKRLKLTNLIAKGAYMKSMDFIKNAKRVEFADIARSAKPIERTTLTQVWPNDKCYLVKAGSKLQFWITRNDCLLSVNVSLNSPFCVFTDADS</sequence>
<dbReference type="Proteomes" id="UP000075621">
    <property type="component" value="Unassembled WGS sequence"/>
</dbReference>
<proteinExistence type="predicted"/>
<evidence type="ECO:0000313" key="2">
    <source>
        <dbReference type="Proteomes" id="UP000075621"/>
    </source>
</evidence>
<comment type="caution">
    <text evidence="1">The sequence shown here is derived from an EMBL/GenBank/DDBJ whole genome shotgun (WGS) entry which is preliminary data.</text>
</comment>
<accession>A0ABR5VUY0</accession>